<feature type="region of interest" description="Disordered" evidence="1">
    <location>
        <begin position="43"/>
        <end position="63"/>
    </location>
</feature>
<protein>
    <submittedName>
        <fullName evidence="3">Putative type 4 pilus biogenesis</fullName>
    </submittedName>
</protein>
<feature type="compositionally biased region" description="Pro residues" evidence="1">
    <location>
        <begin position="169"/>
        <end position="178"/>
    </location>
</feature>
<feature type="compositionally biased region" description="Low complexity" evidence="1">
    <location>
        <begin position="179"/>
        <end position="188"/>
    </location>
</feature>
<dbReference type="EMBL" id="CP001715">
    <property type="protein sequence ID" value="ACV35631.1"/>
    <property type="molecule type" value="Genomic_DNA"/>
</dbReference>
<evidence type="ECO:0000256" key="2">
    <source>
        <dbReference type="SAM" id="SignalP"/>
    </source>
</evidence>
<accession>C7RQ45</accession>
<dbReference type="AlphaFoldDB" id="C7RQ45"/>
<feature type="region of interest" description="Disordered" evidence="1">
    <location>
        <begin position="234"/>
        <end position="284"/>
    </location>
</feature>
<dbReference type="KEGG" id="app:CAP2UW1_2341"/>
<feature type="region of interest" description="Disordered" evidence="1">
    <location>
        <begin position="139"/>
        <end position="206"/>
    </location>
</feature>
<dbReference type="eggNOG" id="COG3170">
    <property type="taxonomic scope" value="Bacteria"/>
</dbReference>
<dbReference type="OrthoDB" id="9177851at2"/>
<organism evidence="3">
    <name type="scientific">Accumulibacter regalis</name>
    <dbReference type="NCBI Taxonomy" id="522306"/>
    <lineage>
        <taxon>Bacteria</taxon>
        <taxon>Pseudomonadati</taxon>
        <taxon>Pseudomonadota</taxon>
        <taxon>Betaproteobacteria</taxon>
        <taxon>Candidatus Accumulibacter</taxon>
    </lineage>
</organism>
<reference evidence="3" key="2">
    <citation type="submission" date="2009-09" db="EMBL/GenBank/DDBJ databases">
        <title>Complete sequence of chromosome of Candidatus Accumulibacter phosphatis clade IIA str. UW-1.</title>
        <authorList>
            <consortium name="US DOE Joint Genome Institute"/>
            <person name="Martin H.G."/>
            <person name="Ivanova N."/>
            <person name="Kunin V."/>
            <person name="Warnecke F."/>
            <person name="Barry K."/>
            <person name="He S."/>
            <person name="Salamov A."/>
            <person name="Szeto E."/>
            <person name="Dalin E."/>
            <person name="Pangilinan J.L."/>
            <person name="Lapidus A."/>
            <person name="Lowry S."/>
            <person name="Kyrpides N.C."/>
            <person name="McMahon K.D."/>
            <person name="Hugenholtz P."/>
        </authorList>
    </citation>
    <scope>NUCLEOTIDE SEQUENCE [LARGE SCALE GENOMIC DNA]</scope>
    <source>
        <strain evidence="3">UW-1</strain>
    </source>
</reference>
<name>C7RQ45_ACCRE</name>
<dbReference type="STRING" id="522306.CAP2UW1_2341"/>
<reference evidence="3" key="1">
    <citation type="submission" date="2009-08" db="EMBL/GenBank/DDBJ databases">
        <authorList>
            <consortium name="US DOE Joint Genome Institute"/>
            <person name="Lucas S."/>
            <person name="Copeland A."/>
            <person name="Lapidus A."/>
            <person name="Glavina del Rio T."/>
            <person name="Dalin E."/>
            <person name="Tice H."/>
            <person name="Bruce D."/>
            <person name="Barry K."/>
            <person name="Pitluck S."/>
            <person name="Lowry S."/>
            <person name="Larimer F."/>
            <person name="Land M."/>
            <person name="Hauser L."/>
            <person name="Kyrpides N."/>
            <person name="Ivanova N."/>
            <person name="McMahon K.D."/>
            <person name="Hugenholtz P."/>
        </authorList>
    </citation>
    <scope>NUCLEOTIDE SEQUENCE</scope>
    <source>
        <strain evidence="3">UW-1</strain>
    </source>
</reference>
<proteinExistence type="predicted"/>
<sequence precursor="true">MAAKVCRLVFGLGLLASAAGFSGAHAAAAGDAVSQVMAEAGAGRQAGRAVDDKGKRRNATTDSPAVDAGLQLRASDELSVAGPSSERRRELLRLEQRTLQMRNDGHHDQQALNDKIGWLEADVAELTRVANRLQGEAAALSTPVSARPPADVAPAAESSPVTRATLPAEPAPASPPSAPAAEAGAGRPPMKPVAKRQPPPPGLDPDEWATYAGLAAAALLVSLLIFRRQLAPRRAPLAQASSDPTTATVESGFSRTLSDAPTVPIEVPAGVTPPSPAGSAGAPEQTAFAAPALARLAAEPELTAAATALDLAEIMLSFGRVTGAAKTLQEYVTANPQEALRPWIRLLQIYQDNGMREEFEAMALKLNRNFNVEIIRWQGDEPRKELELLPLGTAQQAAVTLEQIPHIRARIVALWGSADCGAYLEQLLRDNRDGQRSGFALPVVEEVLFLIDLLAAREAVQ</sequence>
<evidence type="ECO:0000256" key="1">
    <source>
        <dbReference type="SAM" id="MobiDB-lite"/>
    </source>
</evidence>
<feature type="chain" id="PRO_5002983735" evidence="2">
    <location>
        <begin position="27"/>
        <end position="461"/>
    </location>
</feature>
<feature type="compositionally biased region" description="Polar residues" evidence="1">
    <location>
        <begin position="241"/>
        <end position="259"/>
    </location>
</feature>
<keyword evidence="2" id="KW-0732">Signal</keyword>
<evidence type="ECO:0000313" key="3">
    <source>
        <dbReference type="EMBL" id="ACV35631.1"/>
    </source>
</evidence>
<feature type="signal peptide" evidence="2">
    <location>
        <begin position="1"/>
        <end position="26"/>
    </location>
</feature>
<gene>
    <name evidence="3" type="ordered locus">CAP2UW1_2341</name>
</gene>
<dbReference type="HOGENOM" id="CLU_733470_0_0_4"/>